<dbReference type="PANTHER" id="PTHR47123">
    <property type="entry name" value="F-BOX PROTEIN SKIP23"/>
    <property type="match status" value="1"/>
</dbReference>
<dbReference type="PANTHER" id="PTHR47123:SF12">
    <property type="entry name" value="F-BOX DOMAIN-CONTAINING PROTEIN"/>
    <property type="match status" value="1"/>
</dbReference>
<reference evidence="3" key="1">
    <citation type="submission" date="2015-12" db="EMBL/GenBank/DDBJ databases">
        <title>Gene expression during late stages of embryo sac development: a critical building block for successful pollen-pistil interactions.</title>
        <authorList>
            <person name="Liu Y."/>
            <person name="Joly V."/>
            <person name="Sabar M."/>
            <person name="Matton D.P."/>
        </authorList>
    </citation>
    <scope>NUCLEOTIDE SEQUENCE</scope>
</reference>
<dbReference type="Pfam" id="PF03478">
    <property type="entry name" value="Beta-prop_KIB1-4"/>
    <property type="match status" value="1"/>
</dbReference>
<protein>
    <submittedName>
        <fullName evidence="3">Putative ovule protein</fullName>
    </submittedName>
</protein>
<dbReference type="AlphaFoldDB" id="A0A0V0GZ69"/>
<organism evidence="3">
    <name type="scientific">Solanum chacoense</name>
    <name type="common">Chaco potato</name>
    <dbReference type="NCBI Taxonomy" id="4108"/>
    <lineage>
        <taxon>Eukaryota</taxon>
        <taxon>Viridiplantae</taxon>
        <taxon>Streptophyta</taxon>
        <taxon>Embryophyta</taxon>
        <taxon>Tracheophyta</taxon>
        <taxon>Spermatophyta</taxon>
        <taxon>Magnoliopsida</taxon>
        <taxon>eudicotyledons</taxon>
        <taxon>Gunneridae</taxon>
        <taxon>Pentapetalae</taxon>
        <taxon>asterids</taxon>
        <taxon>lamiids</taxon>
        <taxon>Solanales</taxon>
        <taxon>Solanaceae</taxon>
        <taxon>Solanoideae</taxon>
        <taxon>Solaneae</taxon>
        <taxon>Solanum</taxon>
    </lineage>
</organism>
<keyword evidence="1" id="KW-0812">Transmembrane</keyword>
<feature type="transmembrane region" description="Helical" evidence="1">
    <location>
        <begin position="98"/>
        <end position="117"/>
    </location>
</feature>
<evidence type="ECO:0000256" key="1">
    <source>
        <dbReference type="SAM" id="Phobius"/>
    </source>
</evidence>
<sequence>MKKKRLVESSGQLFLVDMSSYNSDPNEVDRIRIYWLDKQKHEWTRVYKLVDRIFFVGDDCCFSVSSKDFGDQCRGNCIYYNMLRKYDSKFWVNWNNNVIYIVLMTIVASIILVKYLLAIL</sequence>
<keyword evidence="1" id="KW-0472">Membrane</keyword>
<dbReference type="EMBL" id="GEDG01029138">
    <property type="protein sequence ID" value="JAP12736.1"/>
    <property type="molecule type" value="Transcribed_RNA"/>
</dbReference>
<proteinExistence type="predicted"/>
<accession>A0A0V0GZ69</accession>
<dbReference type="InterPro" id="IPR005174">
    <property type="entry name" value="KIB1-4_b-propeller"/>
</dbReference>
<evidence type="ECO:0000259" key="2">
    <source>
        <dbReference type="Pfam" id="PF03478"/>
    </source>
</evidence>
<keyword evidence="1" id="KW-1133">Transmembrane helix</keyword>
<feature type="domain" description="KIB1-4 beta-propeller" evidence="2">
    <location>
        <begin position="2"/>
        <end position="87"/>
    </location>
</feature>
<name>A0A0V0GZ69_SOLCH</name>
<evidence type="ECO:0000313" key="3">
    <source>
        <dbReference type="EMBL" id="JAP12736.1"/>
    </source>
</evidence>
<dbReference type="InterPro" id="IPR051304">
    <property type="entry name" value="SCF_F-box_domain"/>
</dbReference>